<evidence type="ECO:0000313" key="1">
    <source>
        <dbReference type="EMBL" id="WOG97510.1"/>
    </source>
</evidence>
<dbReference type="Proteomes" id="UP000077755">
    <property type="component" value="Chromosome 4"/>
</dbReference>
<evidence type="ECO:0000313" key="2">
    <source>
        <dbReference type="Proteomes" id="UP000077755"/>
    </source>
</evidence>
<protein>
    <submittedName>
        <fullName evidence="1">Uncharacterized protein</fullName>
    </submittedName>
</protein>
<reference evidence="1" key="1">
    <citation type="journal article" date="2016" name="Nat. Genet.">
        <title>A high-quality carrot genome assembly provides new insights into carotenoid accumulation and asterid genome evolution.</title>
        <authorList>
            <person name="Iorizzo M."/>
            <person name="Ellison S."/>
            <person name="Senalik D."/>
            <person name="Zeng P."/>
            <person name="Satapoomin P."/>
            <person name="Huang J."/>
            <person name="Bowman M."/>
            <person name="Iovene M."/>
            <person name="Sanseverino W."/>
            <person name="Cavagnaro P."/>
            <person name="Yildiz M."/>
            <person name="Macko-Podgorni A."/>
            <person name="Moranska E."/>
            <person name="Grzebelus E."/>
            <person name="Grzebelus D."/>
            <person name="Ashrafi H."/>
            <person name="Zheng Z."/>
            <person name="Cheng S."/>
            <person name="Spooner D."/>
            <person name="Van Deynze A."/>
            <person name="Simon P."/>
        </authorList>
    </citation>
    <scope>NUCLEOTIDE SEQUENCE</scope>
    <source>
        <tissue evidence="1">Leaf</tissue>
    </source>
</reference>
<proteinExistence type="predicted"/>
<dbReference type="Gramene" id="KZM98543">
    <property type="protein sequence ID" value="KZM98543"/>
    <property type="gene ID" value="DCAR_014095"/>
</dbReference>
<dbReference type="EMBL" id="CP093346">
    <property type="protein sequence ID" value="WOG97510.1"/>
    <property type="molecule type" value="Genomic_DNA"/>
</dbReference>
<reference evidence="1" key="2">
    <citation type="submission" date="2022-03" db="EMBL/GenBank/DDBJ databases">
        <title>Draft title - Genomic analysis of global carrot germplasm unveils the trajectory of domestication and the origin of high carotenoid orange carrot.</title>
        <authorList>
            <person name="Iorizzo M."/>
            <person name="Ellison S."/>
            <person name="Senalik D."/>
            <person name="Macko-Podgorni A."/>
            <person name="Grzebelus D."/>
            <person name="Bostan H."/>
            <person name="Rolling W."/>
            <person name="Curaba J."/>
            <person name="Simon P."/>
        </authorList>
    </citation>
    <scope>NUCLEOTIDE SEQUENCE</scope>
    <source>
        <tissue evidence="1">Leaf</tissue>
    </source>
</reference>
<organism evidence="1 2">
    <name type="scientific">Daucus carota subsp. sativus</name>
    <name type="common">Carrot</name>
    <dbReference type="NCBI Taxonomy" id="79200"/>
    <lineage>
        <taxon>Eukaryota</taxon>
        <taxon>Viridiplantae</taxon>
        <taxon>Streptophyta</taxon>
        <taxon>Embryophyta</taxon>
        <taxon>Tracheophyta</taxon>
        <taxon>Spermatophyta</taxon>
        <taxon>Magnoliopsida</taxon>
        <taxon>eudicotyledons</taxon>
        <taxon>Gunneridae</taxon>
        <taxon>Pentapetalae</taxon>
        <taxon>asterids</taxon>
        <taxon>campanulids</taxon>
        <taxon>Apiales</taxon>
        <taxon>Apiaceae</taxon>
        <taxon>Apioideae</taxon>
        <taxon>Scandiceae</taxon>
        <taxon>Daucinae</taxon>
        <taxon>Daucus</taxon>
        <taxon>Daucus sect. Daucus</taxon>
    </lineage>
</organism>
<sequence length="98" mass="11093">MIHKLDYKEFNLNHNHEHNLSVDLASIALMTAGSLMYVLVHGFIHRFFSGSDARRADGLHLLVPPPPPRELPPVTRSGNRVFFVQFPAPTASSRRYTI</sequence>
<dbReference type="AlphaFoldDB" id="A0A165XUG7"/>
<accession>A0A165XUG7</accession>
<gene>
    <name evidence="1" type="ORF">DCAR_0416850</name>
</gene>
<name>A0A165XUG7_DAUCS</name>
<keyword evidence="2" id="KW-1185">Reference proteome</keyword>